<evidence type="ECO:0000313" key="3">
    <source>
        <dbReference type="Proteomes" id="UP000019804"/>
    </source>
</evidence>
<keyword evidence="1" id="KW-0812">Transmembrane</keyword>
<keyword evidence="3" id="KW-1185">Reference proteome</keyword>
<dbReference type="Proteomes" id="UP000019804">
    <property type="component" value="Unassembled WGS sequence"/>
</dbReference>
<dbReference type="AlphaFoldDB" id="A0A017SGW9"/>
<dbReference type="EMBL" id="KK088419">
    <property type="protein sequence ID" value="EYE96197.1"/>
    <property type="molecule type" value="Genomic_DNA"/>
</dbReference>
<proteinExistence type="predicted"/>
<accession>A0A017SGW9</accession>
<dbReference type="GeneID" id="63694011"/>
<dbReference type="STRING" id="1388766.A0A017SGW9"/>
<evidence type="ECO:0000256" key="1">
    <source>
        <dbReference type="SAM" id="Phobius"/>
    </source>
</evidence>
<keyword evidence="1" id="KW-0472">Membrane</keyword>
<dbReference type="OrthoDB" id="4276722at2759"/>
<dbReference type="RefSeq" id="XP_040639885.1">
    <property type="nucleotide sequence ID" value="XM_040778887.1"/>
</dbReference>
<protein>
    <submittedName>
        <fullName evidence="2">Uncharacterized protein</fullName>
    </submittedName>
</protein>
<organism evidence="2 3">
    <name type="scientific">Aspergillus ruber (strain CBS 135680)</name>
    <dbReference type="NCBI Taxonomy" id="1388766"/>
    <lineage>
        <taxon>Eukaryota</taxon>
        <taxon>Fungi</taxon>
        <taxon>Dikarya</taxon>
        <taxon>Ascomycota</taxon>
        <taxon>Pezizomycotina</taxon>
        <taxon>Eurotiomycetes</taxon>
        <taxon>Eurotiomycetidae</taxon>
        <taxon>Eurotiales</taxon>
        <taxon>Aspergillaceae</taxon>
        <taxon>Aspergillus</taxon>
        <taxon>Aspergillus subgen. Aspergillus</taxon>
    </lineage>
</organism>
<reference evidence="3" key="1">
    <citation type="journal article" date="2014" name="Nat. Commun.">
        <title>Genomic adaptations of the halophilic Dead Sea filamentous fungus Eurotium rubrum.</title>
        <authorList>
            <person name="Kis-Papo T."/>
            <person name="Weig A.R."/>
            <person name="Riley R."/>
            <person name="Persoh D."/>
            <person name="Salamov A."/>
            <person name="Sun H."/>
            <person name="Lipzen A."/>
            <person name="Wasser S.P."/>
            <person name="Rambold G."/>
            <person name="Grigoriev I.V."/>
            <person name="Nevo E."/>
        </authorList>
    </citation>
    <scope>NUCLEOTIDE SEQUENCE [LARGE SCALE GENOMIC DNA]</scope>
    <source>
        <strain evidence="3">CBS 135680</strain>
    </source>
</reference>
<name>A0A017SGW9_ASPRC</name>
<evidence type="ECO:0000313" key="2">
    <source>
        <dbReference type="EMBL" id="EYE96197.1"/>
    </source>
</evidence>
<gene>
    <name evidence="2" type="ORF">EURHEDRAFT_376718</name>
</gene>
<feature type="transmembrane region" description="Helical" evidence="1">
    <location>
        <begin position="12"/>
        <end position="31"/>
    </location>
</feature>
<keyword evidence="1" id="KW-1133">Transmembrane helix</keyword>
<dbReference type="HOGENOM" id="CLU_2145344_0_0_1"/>
<sequence length="112" mass="13088">MAKKLPERRDRVGFCIFLLASEGFWTGFIRIQRKACGTGPQWIYFGLRAPCGVPDIPMVECLYDYEIRPEVWELEVIFKIYPKRLDSDVMETIPNVMNSDRNYELDYGLNDG</sequence>